<evidence type="ECO:0000256" key="1">
    <source>
        <dbReference type="RuleBase" id="RU000384"/>
    </source>
</evidence>
<dbReference type="Proteomes" id="UP000018890">
    <property type="component" value="Unassembled WGS sequence"/>
</dbReference>
<gene>
    <name evidence="3" type="ORF">JCM9140_2925</name>
</gene>
<sequence>MSKDELDARGIENLPTSLEAALERFATGEIGKQTFGEHAFNEYVALKQAECDDYRLAVTDWEVAAYQSKF</sequence>
<proteinExistence type="inferred from homology"/>
<dbReference type="InterPro" id="IPR008146">
    <property type="entry name" value="Gln_synth_cat_dom"/>
</dbReference>
<reference evidence="3" key="1">
    <citation type="journal article" date="2014" name="Genome Announc.">
        <title>Draft Genome Sequences of Three Alkaliphilic Bacillus Strains, Bacillus wakoensis JCM 9140T, Bacillus akibai JCM 9157T, and Bacillus hemicellulosilyticus JCM 9152T.</title>
        <authorList>
            <person name="Yuki M."/>
            <person name="Oshima K."/>
            <person name="Suda W."/>
            <person name="Oshida Y."/>
            <person name="Kitamura K."/>
            <person name="Iida T."/>
            <person name="Hattori M."/>
            <person name="Ohkuma M."/>
        </authorList>
    </citation>
    <scope>NUCLEOTIDE SEQUENCE [LARGE SCALE GENOMIC DNA]</scope>
    <source>
        <strain evidence="3">JCM 9140</strain>
    </source>
</reference>
<dbReference type="InterPro" id="IPR014746">
    <property type="entry name" value="Gln_synth/guanido_kin_cat_dom"/>
</dbReference>
<organism evidence="3 4">
    <name type="scientific">Halalkalibacter wakoensis JCM 9140</name>
    <dbReference type="NCBI Taxonomy" id="1236970"/>
    <lineage>
        <taxon>Bacteria</taxon>
        <taxon>Bacillati</taxon>
        <taxon>Bacillota</taxon>
        <taxon>Bacilli</taxon>
        <taxon>Bacillales</taxon>
        <taxon>Bacillaceae</taxon>
        <taxon>Halalkalibacter</taxon>
    </lineage>
</organism>
<evidence type="ECO:0000313" key="4">
    <source>
        <dbReference type="Proteomes" id="UP000018890"/>
    </source>
</evidence>
<evidence type="ECO:0000259" key="2">
    <source>
        <dbReference type="Pfam" id="PF00120"/>
    </source>
</evidence>
<feature type="domain" description="GS catalytic" evidence="2">
    <location>
        <begin position="6"/>
        <end position="66"/>
    </location>
</feature>
<dbReference type="Pfam" id="PF00120">
    <property type="entry name" value="Gln-synt_C"/>
    <property type="match status" value="1"/>
</dbReference>
<comment type="caution">
    <text evidence="3">The sequence shown here is derived from an EMBL/GenBank/DDBJ whole genome shotgun (WGS) entry which is preliminary data.</text>
</comment>
<protein>
    <submittedName>
        <fullName evidence="3">Glutamine synthetase type I</fullName>
    </submittedName>
</protein>
<keyword evidence="4" id="KW-1185">Reference proteome</keyword>
<name>W4Q534_9BACI</name>
<accession>W4Q534</accession>
<dbReference type="AlphaFoldDB" id="W4Q534"/>
<dbReference type="SUPFAM" id="SSF55931">
    <property type="entry name" value="Glutamine synthetase/guanido kinase"/>
    <property type="match status" value="1"/>
</dbReference>
<dbReference type="GO" id="GO:0004356">
    <property type="term" value="F:glutamine synthetase activity"/>
    <property type="evidence" value="ECO:0007669"/>
    <property type="project" value="InterPro"/>
</dbReference>
<evidence type="ECO:0000313" key="3">
    <source>
        <dbReference type="EMBL" id="GAE26823.1"/>
    </source>
</evidence>
<dbReference type="Gene3D" id="3.30.590.10">
    <property type="entry name" value="Glutamine synthetase/guanido kinase, catalytic domain"/>
    <property type="match status" value="1"/>
</dbReference>
<dbReference type="STRING" id="1236970.JCM9140_2925"/>
<comment type="similarity">
    <text evidence="1">Belongs to the glutamine synthetase family.</text>
</comment>
<dbReference type="EMBL" id="BAUT01000033">
    <property type="protein sequence ID" value="GAE26823.1"/>
    <property type="molecule type" value="Genomic_DNA"/>
</dbReference>